<organism evidence="1 2">
    <name type="scientific">Staphylococcus pseudintermedius</name>
    <dbReference type="NCBI Taxonomy" id="283734"/>
    <lineage>
        <taxon>Bacteria</taxon>
        <taxon>Bacillati</taxon>
        <taxon>Bacillota</taxon>
        <taxon>Bacilli</taxon>
        <taxon>Bacillales</taxon>
        <taxon>Staphylococcaceae</taxon>
        <taxon>Staphylococcus</taxon>
        <taxon>Staphylococcus intermedius group</taxon>
    </lineage>
</organism>
<comment type="caution">
    <text evidence="1">The sequence shown here is derived from an EMBL/GenBank/DDBJ whole genome shotgun (WGS) entry which is preliminary data.</text>
</comment>
<evidence type="ECO:0000313" key="2">
    <source>
        <dbReference type="Proteomes" id="UP000246351"/>
    </source>
</evidence>
<name>A0A317Z9D8_STAPS</name>
<proteinExistence type="predicted"/>
<protein>
    <submittedName>
        <fullName evidence="1">MarR family transcriptional regulator</fullName>
    </submittedName>
</protein>
<evidence type="ECO:0000313" key="1">
    <source>
        <dbReference type="EMBL" id="PWZ98676.1"/>
    </source>
</evidence>
<sequence length="32" mass="3562">QQVAEASSLTPDEVNELTRLLEKVITAFDESK</sequence>
<dbReference type="AlphaFoldDB" id="A0A317Z9D8"/>
<accession>A0A317Z9D8</accession>
<gene>
    <name evidence="1" type="ORF">DD924_06820</name>
</gene>
<reference evidence="1 2" key="1">
    <citation type="journal article" date="2018" name="Vet. Microbiol.">
        <title>Clonal diversity and geographic distribution of methicillin-resistant Staphylococcus pseudintermedius from Australian animals: Discovery of novel sequence types.</title>
        <authorList>
            <person name="Worthing K.A."/>
            <person name="Abraham S."/>
            <person name="Coombs G.W."/>
            <person name="Pang S."/>
            <person name="Saputra S."/>
            <person name="Jordan D."/>
            <person name="Trott D.J."/>
            <person name="Norris J.M."/>
        </authorList>
    </citation>
    <scope>NUCLEOTIDE SEQUENCE [LARGE SCALE GENOMIC DNA]</scope>
    <source>
        <strain evidence="1 2">ST71 3</strain>
    </source>
</reference>
<dbReference type="Proteomes" id="UP000246351">
    <property type="component" value="Unassembled WGS sequence"/>
</dbReference>
<dbReference type="EMBL" id="QEIV01000576">
    <property type="protein sequence ID" value="PWZ98676.1"/>
    <property type="molecule type" value="Genomic_DNA"/>
</dbReference>
<feature type="non-terminal residue" evidence="1">
    <location>
        <position position="1"/>
    </location>
</feature>